<keyword evidence="2" id="KW-1185">Reference proteome</keyword>
<reference evidence="1 2" key="1">
    <citation type="submission" date="2019-02" db="EMBL/GenBank/DDBJ databases">
        <title>Deep-cultivation of Planctomycetes and their phenomic and genomic characterization uncovers novel biology.</title>
        <authorList>
            <person name="Wiegand S."/>
            <person name="Jogler M."/>
            <person name="Boedeker C."/>
            <person name="Pinto D."/>
            <person name="Vollmers J."/>
            <person name="Rivas-Marin E."/>
            <person name="Kohn T."/>
            <person name="Peeters S.H."/>
            <person name="Heuer A."/>
            <person name="Rast P."/>
            <person name="Oberbeckmann S."/>
            <person name="Bunk B."/>
            <person name="Jeske O."/>
            <person name="Meyerdierks A."/>
            <person name="Storesund J.E."/>
            <person name="Kallscheuer N."/>
            <person name="Luecker S."/>
            <person name="Lage O.M."/>
            <person name="Pohl T."/>
            <person name="Merkel B.J."/>
            <person name="Hornburger P."/>
            <person name="Mueller R.-W."/>
            <person name="Bruemmer F."/>
            <person name="Labrenz M."/>
            <person name="Spormann A.M."/>
            <person name="Op den Camp H."/>
            <person name="Overmann J."/>
            <person name="Amann R."/>
            <person name="Jetten M.S.M."/>
            <person name="Mascher T."/>
            <person name="Medema M.H."/>
            <person name="Devos D.P."/>
            <person name="Kaster A.-K."/>
            <person name="Ovreas L."/>
            <person name="Rohde M."/>
            <person name="Galperin M.Y."/>
            <person name="Jogler C."/>
        </authorList>
    </citation>
    <scope>NUCLEOTIDE SEQUENCE [LARGE SCALE GENOMIC DNA]</scope>
    <source>
        <strain evidence="1 2">FF011L</strain>
    </source>
</reference>
<sequence length="84" mass="9429">MIQPQSIKYELADKQQAITAGGFGTMLQLTKQLELRRKINQAIPLFKFHLPYDEADHVLNISMNLLPVAVALNILKTDVATKPI</sequence>
<gene>
    <name evidence="1" type="ORF">FF011L_49040</name>
</gene>
<organism evidence="1 2">
    <name type="scientific">Roseimaritima multifibrata</name>
    <dbReference type="NCBI Taxonomy" id="1930274"/>
    <lineage>
        <taxon>Bacteria</taxon>
        <taxon>Pseudomonadati</taxon>
        <taxon>Planctomycetota</taxon>
        <taxon>Planctomycetia</taxon>
        <taxon>Pirellulales</taxon>
        <taxon>Pirellulaceae</taxon>
        <taxon>Roseimaritima</taxon>
    </lineage>
</organism>
<dbReference type="EMBL" id="CP036262">
    <property type="protein sequence ID" value="QDS96097.1"/>
    <property type="molecule type" value="Genomic_DNA"/>
</dbReference>
<evidence type="ECO:0000313" key="1">
    <source>
        <dbReference type="EMBL" id="QDS96097.1"/>
    </source>
</evidence>
<dbReference type="Proteomes" id="UP000320672">
    <property type="component" value="Chromosome"/>
</dbReference>
<protein>
    <submittedName>
        <fullName evidence="1">Uncharacterized protein</fullName>
    </submittedName>
</protein>
<proteinExistence type="predicted"/>
<name>A0A517MMU0_9BACT</name>
<evidence type="ECO:0000313" key="2">
    <source>
        <dbReference type="Proteomes" id="UP000320672"/>
    </source>
</evidence>
<dbReference type="KEGG" id="rml:FF011L_49040"/>
<dbReference type="AlphaFoldDB" id="A0A517MMU0"/>
<accession>A0A517MMU0</accession>